<evidence type="ECO:0000313" key="3">
    <source>
        <dbReference type="Proteomes" id="UP000550401"/>
    </source>
</evidence>
<proteinExistence type="predicted"/>
<evidence type="ECO:0008006" key="4">
    <source>
        <dbReference type="Google" id="ProtNLM"/>
    </source>
</evidence>
<protein>
    <recommendedName>
        <fullName evidence="4">Outer membrane beta-barrel porin/alpha-amylase</fullName>
    </recommendedName>
</protein>
<dbReference type="InterPro" id="IPR025737">
    <property type="entry name" value="FApF"/>
</dbReference>
<evidence type="ECO:0000256" key="1">
    <source>
        <dbReference type="SAM" id="SignalP"/>
    </source>
</evidence>
<dbReference type="AlphaFoldDB" id="A0A839EW46"/>
<dbReference type="Proteomes" id="UP000550401">
    <property type="component" value="Unassembled WGS sequence"/>
</dbReference>
<organism evidence="2 3">
    <name type="scientific">Dokdonella fugitiva</name>
    <dbReference type="NCBI Taxonomy" id="328517"/>
    <lineage>
        <taxon>Bacteria</taxon>
        <taxon>Pseudomonadati</taxon>
        <taxon>Pseudomonadota</taxon>
        <taxon>Gammaproteobacteria</taxon>
        <taxon>Lysobacterales</taxon>
        <taxon>Rhodanobacteraceae</taxon>
        <taxon>Dokdonella</taxon>
    </lineage>
</organism>
<evidence type="ECO:0000313" key="2">
    <source>
        <dbReference type="EMBL" id="MBA8885939.1"/>
    </source>
</evidence>
<accession>A0A839EW46</accession>
<dbReference type="EMBL" id="JACGXL010000001">
    <property type="protein sequence ID" value="MBA8885939.1"/>
    <property type="molecule type" value="Genomic_DNA"/>
</dbReference>
<dbReference type="RefSeq" id="WP_182529062.1">
    <property type="nucleotide sequence ID" value="NZ_JACGXL010000001.1"/>
</dbReference>
<comment type="caution">
    <text evidence="2">The sequence shown here is derived from an EMBL/GenBank/DDBJ whole genome shotgun (WGS) entry which is preliminary data.</text>
</comment>
<feature type="signal peptide" evidence="1">
    <location>
        <begin position="1"/>
        <end position="24"/>
    </location>
</feature>
<sequence length="258" mass="26527">MQRRIGSMFAAAGLLAVATTLVHADDDVPAFDRPGLAFATATLPHASCAWEQGLFDADTDRVARVRTTDVVADSLLHCGVADGVELQLGADSWGRVDVRGPGVSTSASGGGDARIGVKVAPWNSEAFSLAVLATAGVPTGRAPIGGGGHARDLGVSMAWPAGDDRSMTLYADRHWGRDGNGALVALAYGFPLRDRLAGYVEGGVGSGASHAREAGGGLSWMATPRVQFDASFLRALDRATTDWQAGIGVSILFAPAPS</sequence>
<dbReference type="Pfam" id="PF13557">
    <property type="entry name" value="Phenol_MetA_deg"/>
    <property type="match status" value="1"/>
</dbReference>
<gene>
    <name evidence="2" type="ORF">FHW12_000130</name>
</gene>
<reference evidence="2 3" key="1">
    <citation type="submission" date="2020-07" db="EMBL/GenBank/DDBJ databases">
        <title>Genomic Encyclopedia of Type Strains, Phase IV (KMG-V): Genome sequencing to study the core and pangenomes of soil and plant-associated prokaryotes.</title>
        <authorList>
            <person name="Whitman W."/>
        </authorList>
    </citation>
    <scope>NUCLEOTIDE SEQUENCE [LARGE SCALE GENOMIC DNA]</scope>
    <source>
        <strain evidence="2 3">RH2WT43</strain>
    </source>
</reference>
<feature type="chain" id="PRO_5032996068" description="Outer membrane beta-barrel porin/alpha-amylase" evidence="1">
    <location>
        <begin position="25"/>
        <end position="258"/>
    </location>
</feature>
<keyword evidence="3" id="KW-1185">Reference proteome</keyword>
<name>A0A839EW46_9GAMM</name>
<keyword evidence="1" id="KW-0732">Signal</keyword>